<evidence type="ECO:0000256" key="1">
    <source>
        <dbReference type="SAM" id="Phobius"/>
    </source>
</evidence>
<dbReference type="GeneID" id="60989618"/>
<dbReference type="eggNOG" id="COG1426">
    <property type="taxonomic scope" value="Bacteria"/>
</dbReference>
<protein>
    <submittedName>
        <fullName evidence="2">Uncharacterized protein</fullName>
    </submittedName>
</protein>
<keyword evidence="1" id="KW-0812">Transmembrane</keyword>
<proteinExistence type="predicted"/>
<dbReference type="AlphaFoldDB" id="C6RE03"/>
<evidence type="ECO:0000313" key="3">
    <source>
        <dbReference type="Proteomes" id="UP000003107"/>
    </source>
</evidence>
<reference evidence="2 3" key="1">
    <citation type="submission" date="2009-07" db="EMBL/GenBank/DDBJ databases">
        <authorList>
            <person name="Madupu R."/>
            <person name="Sebastian Y."/>
            <person name="Durkin A.S."/>
            <person name="Torralba M."/>
            <person name="Methe B."/>
            <person name="Sutton G.G."/>
            <person name="Strausberg R.L."/>
            <person name="Nelson K.E."/>
        </authorList>
    </citation>
    <scope>NUCLEOTIDE SEQUENCE [LARGE SCALE GENOMIC DNA]</scope>
    <source>
        <strain evidence="2 3">RM3277</strain>
    </source>
</reference>
<dbReference type="GO" id="GO:0003677">
    <property type="term" value="F:DNA binding"/>
    <property type="evidence" value="ECO:0007669"/>
    <property type="project" value="InterPro"/>
</dbReference>
<sequence length="341" mass="38036">MNDISLLKELGLSEVARRTHIEAEYLGYIADKNFEKLARFNVKGFVKILERELDIDFTSWMREYETFIAEHESELKHKTITISPKIPAYTANDKSSYGGMLGGIIAICAIGALIYFFEPQKYIGDLSSFFEDKNKSVTYSDTNVVQQATKNLDSIKDANITISVSSAPKQEDEINKIEENASNFAVTQVEQPLPEFNVAVSTSTQSKPAEQNVSKNLQNEQVSNLADENASTAVQVTPKSGDVYQLNGLSEIKVVPRRKVWLGVINLDDNKKKSQNASNAVSIEIGKKQLIVTGHGEINLEIGDQNIKFSGDNPKRFLVEKDKVTPLTYDEFVALNKGKSW</sequence>
<comment type="caution">
    <text evidence="2">The sequence shown here is derived from an EMBL/GenBank/DDBJ whole genome shotgun (WGS) entry which is preliminary data.</text>
</comment>
<dbReference type="Gene3D" id="1.10.260.40">
    <property type="entry name" value="lambda repressor-like DNA-binding domains"/>
    <property type="match status" value="1"/>
</dbReference>
<feature type="transmembrane region" description="Helical" evidence="1">
    <location>
        <begin position="97"/>
        <end position="117"/>
    </location>
</feature>
<keyword evidence="1" id="KW-0472">Membrane</keyword>
<dbReference type="InterPro" id="IPR010982">
    <property type="entry name" value="Lambda_DNA-bd_dom_sf"/>
</dbReference>
<dbReference type="Proteomes" id="UP000003107">
    <property type="component" value="Unassembled WGS sequence"/>
</dbReference>
<accession>C6RE03</accession>
<keyword evidence="1" id="KW-1133">Transmembrane helix</keyword>
<keyword evidence="3" id="KW-1185">Reference proteome</keyword>
<dbReference type="RefSeq" id="WP_002947178.1">
    <property type="nucleotide sequence ID" value="NZ_ACVQ01000013.1"/>
</dbReference>
<gene>
    <name evidence="2" type="ORF">CAMSH0001_1895</name>
</gene>
<dbReference type="EMBL" id="ACVQ01000013">
    <property type="protein sequence ID" value="EET80179.1"/>
    <property type="molecule type" value="Genomic_DNA"/>
</dbReference>
<evidence type="ECO:0000313" key="2">
    <source>
        <dbReference type="EMBL" id="EET80179.1"/>
    </source>
</evidence>
<organism evidence="2 3">
    <name type="scientific">Campylobacter showae RM3277</name>
    <dbReference type="NCBI Taxonomy" id="553219"/>
    <lineage>
        <taxon>Bacteria</taxon>
        <taxon>Pseudomonadati</taxon>
        <taxon>Campylobacterota</taxon>
        <taxon>Epsilonproteobacteria</taxon>
        <taxon>Campylobacterales</taxon>
        <taxon>Campylobacteraceae</taxon>
        <taxon>Campylobacter</taxon>
    </lineage>
</organism>
<dbReference type="STRING" id="553219.CAMSH0001_1895"/>
<dbReference type="OrthoDB" id="5372824at2"/>
<name>C6RE03_9BACT</name>